<reference evidence="2 3" key="1">
    <citation type="journal article" date="2020" name="Cell">
        <title>Large-Scale Comparative Analyses of Tick Genomes Elucidate Their Genetic Diversity and Vector Capacities.</title>
        <authorList>
            <consortium name="Tick Genome and Microbiome Consortium (TIGMIC)"/>
            <person name="Jia N."/>
            <person name="Wang J."/>
            <person name="Shi W."/>
            <person name="Du L."/>
            <person name="Sun Y."/>
            <person name="Zhan W."/>
            <person name="Jiang J.F."/>
            <person name="Wang Q."/>
            <person name="Zhang B."/>
            <person name="Ji P."/>
            <person name="Bell-Sakyi L."/>
            <person name="Cui X.M."/>
            <person name="Yuan T.T."/>
            <person name="Jiang B.G."/>
            <person name="Yang W.F."/>
            <person name="Lam T.T."/>
            <person name="Chang Q.C."/>
            <person name="Ding S.J."/>
            <person name="Wang X.J."/>
            <person name="Zhu J.G."/>
            <person name="Ruan X.D."/>
            <person name="Zhao L."/>
            <person name="Wei J.T."/>
            <person name="Ye R.Z."/>
            <person name="Que T.C."/>
            <person name="Du C.H."/>
            <person name="Zhou Y.H."/>
            <person name="Cheng J.X."/>
            <person name="Dai P.F."/>
            <person name="Guo W.B."/>
            <person name="Han X.H."/>
            <person name="Huang E.J."/>
            <person name="Li L.F."/>
            <person name="Wei W."/>
            <person name="Gao Y.C."/>
            <person name="Liu J.Z."/>
            <person name="Shao H.Z."/>
            <person name="Wang X."/>
            <person name="Wang C.C."/>
            <person name="Yang T.C."/>
            <person name="Huo Q.B."/>
            <person name="Li W."/>
            <person name="Chen H.Y."/>
            <person name="Chen S.E."/>
            <person name="Zhou L.G."/>
            <person name="Ni X.B."/>
            <person name="Tian J.H."/>
            <person name="Sheng Y."/>
            <person name="Liu T."/>
            <person name="Pan Y.S."/>
            <person name="Xia L.Y."/>
            <person name="Li J."/>
            <person name="Zhao F."/>
            <person name="Cao W.C."/>
        </authorList>
    </citation>
    <scope>NUCLEOTIDE SEQUENCE [LARGE SCALE GENOMIC DNA]</scope>
    <source>
        <strain evidence="2">HaeL-2018</strain>
    </source>
</reference>
<evidence type="ECO:0000313" key="2">
    <source>
        <dbReference type="EMBL" id="KAH9360099.1"/>
    </source>
</evidence>
<proteinExistence type="predicted"/>
<dbReference type="EMBL" id="JABSTR010000001">
    <property type="protein sequence ID" value="KAH9360099.1"/>
    <property type="molecule type" value="Genomic_DNA"/>
</dbReference>
<organism evidence="2 3">
    <name type="scientific">Haemaphysalis longicornis</name>
    <name type="common">Bush tick</name>
    <dbReference type="NCBI Taxonomy" id="44386"/>
    <lineage>
        <taxon>Eukaryota</taxon>
        <taxon>Metazoa</taxon>
        <taxon>Ecdysozoa</taxon>
        <taxon>Arthropoda</taxon>
        <taxon>Chelicerata</taxon>
        <taxon>Arachnida</taxon>
        <taxon>Acari</taxon>
        <taxon>Parasitiformes</taxon>
        <taxon>Ixodida</taxon>
        <taxon>Ixodoidea</taxon>
        <taxon>Ixodidae</taxon>
        <taxon>Haemaphysalinae</taxon>
        <taxon>Haemaphysalis</taxon>
    </lineage>
</organism>
<name>A0A9J6FBF2_HAELO</name>
<evidence type="ECO:0000313" key="3">
    <source>
        <dbReference type="Proteomes" id="UP000821853"/>
    </source>
</evidence>
<evidence type="ECO:0000256" key="1">
    <source>
        <dbReference type="SAM" id="MobiDB-lite"/>
    </source>
</evidence>
<accession>A0A9J6FBF2</accession>
<dbReference type="VEuPathDB" id="VectorBase:HLOH_048463"/>
<dbReference type="AlphaFoldDB" id="A0A9J6FBF2"/>
<keyword evidence="3" id="KW-1185">Reference proteome</keyword>
<dbReference type="Proteomes" id="UP000821853">
    <property type="component" value="Chromosome 1"/>
</dbReference>
<gene>
    <name evidence="2" type="ORF">HPB48_003843</name>
</gene>
<feature type="region of interest" description="Disordered" evidence="1">
    <location>
        <begin position="1"/>
        <end position="29"/>
    </location>
</feature>
<protein>
    <submittedName>
        <fullName evidence="2">Uncharacterized protein</fullName>
    </submittedName>
</protein>
<sequence length="150" mass="16296">MAPGATGPPDVTAGRTPPQTAPLASSSCNMDVVEVEEPKRKQAIRLPRQPRLPKEDIKIVLRPRDGLDVAKLNDAQIRDGVLSAAAIKKEEAEDDLLQTSPKQNIIVVSTPNMARAEKYNKIRQLCFGEHSYEITAYAAPPGGHYQGSDP</sequence>
<comment type="caution">
    <text evidence="2">The sequence shown here is derived from an EMBL/GenBank/DDBJ whole genome shotgun (WGS) entry which is preliminary data.</text>
</comment>